<evidence type="ECO:0000313" key="1">
    <source>
        <dbReference type="EMBL" id="GAI70970.1"/>
    </source>
</evidence>
<accession>X1S6C2</accession>
<name>X1S6C2_9ZZZZ</name>
<feature type="non-terminal residue" evidence="1">
    <location>
        <position position="90"/>
    </location>
</feature>
<comment type="caution">
    <text evidence="1">The sequence shown here is derived from an EMBL/GenBank/DDBJ whole genome shotgun (WGS) entry which is preliminary data.</text>
</comment>
<protein>
    <submittedName>
        <fullName evidence="1">Uncharacterized protein</fullName>
    </submittedName>
</protein>
<dbReference type="AlphaFoldDB" id="X1S6C2"/>
<sequence>MAERAKDVLDWRSERAKEIVKVVRNLDFRIAILSDDTYVLGGYEVVRLINIFCNTKRTRKSLNSFVASLRRQDYIEENQLAIIRGEKKLP</sequence>
<proteinExistence type="predicted"/>
<organism evidence="1">
    <name type="scientific">marine sediment metagenome</name>
    <dbReference type="NCBI Taxonomy" id="412755"/>
    <lineage>
        <taxon>unclassified sequences</taxon>
        <taxon>metagenomes</taxon>
        <taxon>ecological metagenomes</taxon>
    </lineage>
</organism>
<gene>
    <name evidence="1" type="ORF">S12H4_09392</name>
</gene>
<dbReference type="EMBL" id="BARW01003800">
    <property type="protein sequence ID" value="GAI70970.1"/>
    <property type="molecule type" value="Genomic_DNA"/>
</dbReference>
<reference evidence="1" key="1">
    <citation type="journal article" date="2014" name="Front. Microbiol.">
        <title>High frequency of phylogenetically diverse reductive dehalogenase-homologous genes in deep subseafloor sedimentary metagenomes.</title>
        <authorList>
            <person name="Kawai M."/>
            <person name="Futagami T."/>
            <person name="Toyoda A."/>
            <person name="Takaki Y."/>
            <person name="Nishi S."/>
            <person name="Hori S."/>
            <person name="Arai W."/>
            <person name="Tsubouchi T."/>
            <person name="Morono Y."/>
            <person name="Uchiyama I."/>
            <person name="Ito T."/>
            <person name="Fujiyama A."/>
            <person name="Inagaki F."/>
            <person name="Takami H."/>
        </authorList>
    </citation>
    <scope>NUCLEOTIDE SEQUENCE</scope>
    <source>
        <strain evidence="1">Expedition CK06-06</strain>
    </source>
</reference>